<evidence type="ECO:0000256" key="5">
    <source>
        <dbReference type="ARBA" id="ARBA00022806"/>
    </source>
</evidence>
<dbReference type="PROSITE" id="PS51192">
    <property type="entry name" value="HELICASE_ATP_BIND_1"/>
    <property type="match status" value="1"/>
</dbReference>
<feature type="compositionally biased region" description="Basic and acidic residues" evidence="9">
    <location>
        <begin position="790"/>
        <end position="803"/>
    </location>
</feature>
<evidence type="ECO:0000259" key="10">
    <source>
        <dbReference type="PROSITE" id="PS51192"/>
    </source>
</evidence>
<dbReference type="GO" id="GO:0005634">
    <property type="term" value="C:nucleus"/>
    <property type="evidence" value="ECO:0007669"/>
    <property type="project" value="UniProtKB-SubCell"/>
</dbReference>
<feature type="compositionally biased region" description="Acidic residues" evidence="9">
    <location>
        <begin position="1269"/>
        <end position="1280"/>
    </location>
</feature>
<dbReference type="GO" id="GO:0016887">
    <property type="term" value="F:ATP hydrolysis activity"/>
    <property type="evidence" value="ECO:0007669"/>
    <property type="project" value="InterPro"/>
</dbReference>
<proteinExistence type="inferred from homology"/>
<dbReference type="PROSITE" id="PS51194">
    <property type="entry name" value="HELICASE_CTER"/>
    <property type="match status" value="1"/>
</dbReference>
<evidence type="ECO:0000256" key="3">
    <source>
        <dbReference type="ARBA" id="ARBA00022741"/>
    </source>
</evidence>
<sequence>MGNLTGMLDNASKPPGTGPSDPYGHQWGPGPSQSSISGYQTAPQGGPGGWYQPPGPLPGEYPYSTQGDPNMPPQSFGPPPPQQTPQDQRYPPPDMQQTVGGPPPINQQDLAGYYSSQNANTALGPSDQWWGYSPDGQGSLAPPTPSPSSRQYDQYPQAPQSYYPTDSQGYTTTQTSHSQVGMYNPNIPQANAFNGTPGPMGSQSNSQYAPPPAHQQFDQFGGAGAYAHSSQHGGPPTTGAYFDQGYCETTPYGPVKNEPLPPSPYPSSPSLNRASVPPPSPSQGPVQGQQQPQMFSPYGGQQGYPPAPTPPQGNLPPPPQQQYPPMTSTQQVPPPQAGPQPAEPKKYRRRTKKVKESAPEPTPAPPPTLMQPHPGHMGHMTPIPGQYCPPPSPMGTPMGVGLPPEYNPYSQGSPGPPGYPMESGGRIDANGPVMGGQCPPGMQPPMHNGSGISQPHGMGSISQPLPPQHTLSGQHPMYSGFGPADQQLMGPQQPHQQLPQQLQAGEQRGVKREGDLLTSDPSKRLASVLSQDENALSNAPVEEGCVRVAMGVGVTGEPGGADNGSTRDDNITEKDESTQESTNTIESAKTETEDDDPSKMGATNGDRCRGSSKKENGESGSGKDGDNGNGKDKNGGNGKGGANGKDDNDQGGDKKDKDKDGEVKDEDDTDEADKKSKLHLRRNIKDIKDEASLDERTKRAQKEEKERMDRLQKQRQRALNLLKELRGQLSKPLNYETKPEVADRGATSTSDEVGVENRSATRDDTTKVATEVQEESDTVTVVKEVEKRLKKKEKDRDRVRDGDVIELSSGDEDDTSPEDGKDCDVINVSDESDDEDEELDLTTLVHPIRDEQGRVLINVGHDDDEEDLFIAPQLAPIIKPHQIGGVRFLYENVVESKERFETTPGFGCILAHSMGLGKTIQVITFVDVFLRHTSARKVLVITPINTIQNWQAEFDKWAPKEDQVHPSLISDGHVRPRNYPVFLLNEAYKTTPARHRITRDWEDQGGVLLMGYEMYRTLALKKTYKPKGRKKANNAQDTEETLRRDRALLEEVYEALVNPGPDLVVCDEGHRIKNCNASTSSALKDIKTRRRVVLTGYPLQNNLIEYWCMVDFVRPAYLGTKMEFTNMFERPIQNGQCVDSTPKDRQLMKFRAHVLHSLLIGFVQRRGHGVLKDALPHKEEHVIMIRMTEVQRALYSALVREFVTDSDNSANPLKIFAVCCKIWNHPDILYNLVRNKKGLPPTAVMDLDIDDATAEGTSGVCTPRKAPGEDGESLLEPEGMTEEKDEGKDIVKKKRGRKKKEPPPPVETVPAKVDEELNKISYEWAYEIFENYKPDDITNSHKMVLLMEMIDIAMKIGDKLLVFTQSLLTLDIVERFLQARDLPPRPGLPYTDKWVRNRTYFRLDGSTSGQDREKLINDFNRNPCVALFLLSTRAGCLGINLIGANRIIVLDASWNPCHDAQAVCRVYRYGQQKPCYIYRFVCDNSLEKRIYDRQVNKQGMSDRVVDEMNPEAKLTWKDVSTLIHEDETDPPVEDHSNKSESFTDPIMKEIVATNSTAFTKLPFEHESLLLDQKDQKLTKYEKKLAKISYEQEKKAAQLGGRCGYGGVGLMNGGRGGYNTYPPRVGMIRDYKTGQLVPTPMGAMGVNASTALVHQLIKQGMTVQKMKVPRTLSIGLANELPVHVPAGSELFVMKTPRGVYLRLPCERVIAMRLPQTLDQLCMARPNPFRNTAQPPEHGFLHAAVARKPEVINLDDDSSTDVEDDKPVKAKPKVITIESETISRNKGLYDMLTKDCKSAAAPHDDTDGDLLGRVVANKDLQLQVTEVRTERKARMKITQRKRVDANSGGSGSGGDRAQLLELNGDGVEVSEVPLEGLEGADGTEGDPDLDGGLRSDLPDDEIFDLGGLLGTEISVSPVKPSKQRRKSPLRAKLDVDEDDDDDDDDGLDDSVGANGQANMPSSNDNSQGSVSDNSVGVKRNPLTIQSLDEMLGAPKATTPTIQPSPQPMISTPPPLELVEPDTTTT</sequence>
<comment type="caution">
    <text evidence="12">The sequence shown here is derived from an EMBL/GenBank/DDBJ whole genome shotgun (WGS) entry which is preliminary data.</text>
</comment>
<dbReference type="OrthoDB" id="2020972at2759"/>
<dbReference type="Gene3D" id="3.40.50.10810">
    <property type="entry name" value="Tandem AAA-ATPase domain"/>
    <property type="match status" value="1"/>
</dbReference>
<evidence type="ECO:0000313" key="12">
    <source>
        <dbReference type="EMBL" id="OQR71872.1"/>
    </source>
</evidence>
<dbReference type="InterPro" id="IPR014001">
    <property type="entry name" value="Helicase_ATP-bd"/>
</dbReference>
<feature type="compositionally biased region" description="Pro residues" evidence="9">
    <location>
        <begin position="305"/>
        <end position="322"/>
    </location>
</feature>
<keyword evidence="3" id="KW-0547">Nucleotide-binding</keyword>
<feature type="compositionally biased region" description="Polar residues" evidence="9">
    <location>
        <begin position="31"/>
        <end position="42"/>
    </location>
</feature>
<feature type="compositionally biased region" description="Pro residues" evidence="9">
    <location>
        <begin position="332"/>
        <end position="342"/>
    </location>
</feature>
<dbReference type="Proteomes" id="UP000192247">
    <property type="component" value="Unassembled WGS sequence"/>
</dbReference>
<dbReference type="InterPro" id="IPR027417">
    <property type="entry name" value="P-loop_NTPase"/>
</dbReference>
<feature type="domain" description="Helicase C-terminal" evidence="11">
    <location>
        <begin position="1348"/>
        <end position="1512"/>
    </location>
</feature>
<dbReference type="SMART" id="SM00487">
    <property type="entry name" value="DEXDc"/>
    <property type="match status" value="1"/>
</dbReference>
<name>A0A1V9XEU8_9ACAR</name>
<dbReference type="InterPro" id="IPR001650">
    <property type="entry name" value="Helicase_C-like"/>
</dbReference>
<feature type="compositionally biased region" description="Acidic residues" evidence="9">
    <location>
        <begin position="1933"/>
        <end position="1946"/>
    </location>
</feature>
<feature type="region of interest" description="Disordered" evidence="9">
    <location>
        <begin position="1829"/>
        <end position="1856"/>
    </location>
</feature>
<dbReference type="Gene3D" id="3.40.50.300">
    <property type="entry name" value="P-loop containing nucleotide triphosphate hydrolases"/>
    <property type="match status" value="2"/>
</dbReference>
<feature type="region of interest" description="Disordered" evidence="9">
    <location>
        <begin position="1875"/>
        <end position="1896"/>
    </location>
</feature>
<comment type="subcellular location">
    <subcellularLocation>
        <location evidence="1">Nucleus</location>
    </subcellularLocation>
</comment>
<keyword evidence="4" id="KW-0378">Hydrolase</keyword>
<reference evidence="12 13" key="1">
    <citation type="journal article" date="2017" name="Gigascience">
        <title>Draft genome of the honey bee ectoparasitic mite, Tropilaelaps mercedesae, is shaped by the parasitic life history.</title>
        <authorList>
            <person name="Dong X."/>
            <person name="Armstrong S.D."/>
            <person name="Xia D."/>
            <person name="Makepeace B.L."/>
            <person name="Darby A.C."/>
            <person name="Kadowaki T."/>
        </authorList>
    </citation>
    <scope>NUCLEOTIDE SEQUENCE [LARGE SCALE GENOMIC DNA]</scope>
    <source>
        <strain evidence="12">Wuxi-XJTLU</strain>
    </source>
</reference>
<dbReference type="InterPro" id="IPR038718">
    <property type="entry name" value="SNF2-like_sf"/>
</dbReference>
<feature type="compositionally biased region" description="Basic and acidic residues" evidence="9">
    <location>
        <begin position="644"/>
        <end position="662"/>
    </location>
</feature>
<feature type="region of interest" description="Disordered" evidence="9">
    <location>
        <begin position="790"/>
        <end position="825"/>
    </location>
</feature>
<keyword evidence="7" id="KW-0238">DNA-binding</keyword>
<dbReference type="CDD" id="cd18793">
    <property type="entry name" value="SF2_C_SNF"/>
    <property type="match status" value="1"/>
</dbReference>
<keyword evidence="13" id="KW-1185">Reference proteome</keyword>
<dbReference type="InterPro" id="IPR000330">
    <property type="entry name" value="SNF2_N"/>
</dbReference>
<feature type="region of interest" description="Disordered" evidence="9">
    <location>
        <begin position="443"/>
        <end position="713"/>
    </location>
</feature>
<feature type="compositionally biased region" description="Low complexity" evidence="9">
    <location>
        <begin position="283"/>
        <end position="299"/>
    </location>
</feature>
<feature type="region of interest" description="Disordered" evidence="9">
    <location>
        <begin position="1"/>
        <end position="423"/>
    </location>
</feature>
<feature type="compositionally biased region" description="Basic residues" evidence="9">
    <location>
        <begin position="1291"/>
        <end position="1300"/>
    </location>
</feature>
<dbReference type="GO" id="GO:0005524">
    <property type="term" value="F:ATP binding"/>
    <property type="evidence" value="ECO:0007669"/>
    <property type="project" value="UniProtKB-KW"/>
</dbReference>
<feature type="region of interest" description="Disordered" evidence="9">
    <location>
        <begin position="1912"/>
        <end position="2023"/>
    </location>
</feature>
<keyword evidence="6" id="KW-0067">ATP-binding</keyword>
<feature type="compositionally biased region" description="Gly residues" evidence="9">
    <location>
        <begin position="553"/>
        <end position="562"/>
    </location>
</feature>
<evidence type="ECO:0000256" key="7">
    <source>
        <dbReference type="ARBA" id="ARBA00023125"/>
    </source>
</evidence>
<dbReference type="SUPFAM" id="SSF52540">
    <property type="entry name" value="P-loop containing nucleoside triphosphate hydrolases"/>
    <property type="match status" value="2"/>
</dbReference>
<dbReference type="GO" id="GO:0003677">
    <property type="term" value="F:DNA binding"/>
    <property type="evidence" value="ECO:0007669"/>
    <property type="project" value="UniProtKB-KW"/>
</dbReference>
<evidence type="ECO:0000313" key="13">
    <source>
        <dbReference type="Proteomes" id="UP000192247"/>
    </source>
</evidence>
<dbReference type="Pfam" id="PF00176">
    <property type="entry name" value="SNF2-rel_dom"/>
    <property type="match status" value="1"/>
</dbReference>
<feature type="compositionally biased region" description="Basic and acidic residues" evidence="9">
    <location>
        <begin position="1281"/>
        <end position="1290"/>
    </location>
</feature>
<dbReference type="STRING" id="418985.A0A1V9XEU8"/>
<keyword evidence="8" id="KW-0539">Nucleus</keyword>
<evidence type="ECO:0000256" key="8">
    <source>
        <dbReference type="ARBA" id="ARBA00023242"/>
    </source>
</evidence>
<dbReference type="InParanoid" id="A0A1V9XEU8"/>
<dbReference type="PANTHER" id="PTHR45797">
    <property type="entry name" value="RAD54-LIKE"/>
    <property type="match status" value="1"/>
</dbReference>
<dbReference type="InterPro" id="IPR044574">
    <property type="entry name" value="ARIP4-like"/>
</dbReference>
<feature type="compositionally biased region" description="Pro residues" evidence="9">
    <location>
        <begin position="70"/>
        <end position="83"/>
    </location>
</feature>
<feature type="compositionally biased region" description="Low complexity" evidence="9">
    <location>
        <begin position="486"/>
        <end position="503"/>
    </location>
</feature>
<protein>
    <submittedName>
        <fullName evidence="12">Helicase ARIP4-like</fullName>
    </submittedName>
</protein>
<feature type="compositionally biased region" description="Basic and acidic residues" evidence="9">
    <location>
        <begin position="565"/>
        <end position="577"/>
    </location>
</feature>
<dbReference type="EMBL" id="MNPL01013251">
    <property type="protein sequence ID" value="OQR71872.1"/>
    <property type="molecule type" value="Genomic_DNA"/>
</dbReference>
<dbReference type="Pfam" id="PF00271">
    <property type="entry name" value="Helicase_C"/>
    <property type="match status" value="1"/>
</dbReference>
<feature type="compositionally biased region" description="Pro residues" evidence="9">
    <location>
        <begin position="2000"/>
        <end position="2013"/>
    </location>
</feature>
<feature type="compositionally biased region" description="Basic and acidic residues" evidence="9">
    <location>
        <begin position="606"/>
        <end position="634"/>
    </location>
</feature>
<dbReference type="FunCoup" id="A0A1V9XEU8">
    <property type="interactions" value="1270"/>
</dbReference>
<evidence type="ECO:0000256" key="1">
    <source>
        <dbReference type="ARBA" id="ARBA00004123"/>
    </source>
</evidence>
<dbReference type="Gene3D" id="1.20.120.850">
    <property type="entry name" value="SWI2/SNF2 ATPases, N-terminal domain"/>
    <property type="match status" value="1"/>
</dbReference>
<feature type="compositionally biased region" description="Polar residues" evidence="9">
    <location>
        <begin position="106"/>
        <end position="123"/>
    </location>
</feature>
<keyword evidence="5 12" id="KW-0347">Helicase</keyword>
<dbReference type="InterPro" id="IPR049730">
    <property type="entry name" value="SNF2/RAD54-like_C"/>
</dbReference>
<dbReference type="PANTHER" id="PTHR45797:SF1">
    <property type="entry name" value="HELICASE ARIP4"/>
    <property type="match status" value="1"/>
</dbReference>
<feature type="compositionally biased region" description="Polar residues" evidence="9">
    <location>
        <begin position="1951"/>
        <end position="1972"/>
    </location>
</feature>
<evidence type="ECO:0000256" key="4">
    <source>
        <dbReference type="ARBA" id="ARBA00022801"/>
    </source>
</evidence>
<dbReference type="GO" id="GO:0004386">
    <property type="term" value="F:helicase activity"/>
    <property type="evidence" value="ECO:0007669"/>
    <property type="project" value="UniProtKB-KW"/>
</dbReference>
<feature type="compositionally biased region" description="Basic and acidic residues" evidence="9">
    <location>
        <begin position="683"/>
        <end position="712"/>
    </location>
</feature>
<evidence type="ECO:0000259" key="11">
    <source>
        <dbReference type="PROSITE" id="PS51194"/>
    </source>
</evidence>
<evidence type="ECO:0000256" key="9">
    <source>
        <dbReference type="SAM" id="MobiDB-lite"/>
    </source>
</evidence>
<comment type="similarity">
    <text evidence="2">Belongs to the SNF2/RAD54 helicase family.</text>
</comment>
<feature type="compositionally biased region" description="Pro residues" evidence="9">
    <location>
        <begin position="360"/>
        <end position="369"/>
    </location>
</feature>
<evidence type="ECO:0000256" key="6">
    <source>
        <dbReference type="ARBA" id="ARBA00022840"/>
    </source>
</evidence>
<feature type="compositionally biased region" description="Polar residues" evidence="9">
    <location>
        <begin position="528"/>
        <end position="537"/>
    </location>
</feature>
<organism evidence="12 13">
    <name type="scientific">Tropilaelaps mercedesae</name>
    <dbReference type="NCBI Taxonomy" id="418985"/>
    <lineage>
        <taxon>Eukaryota</taxon>
        <taxon>Metazoa</taxon>
        <taxon>Ecdysozoa</taxon>
        <taxon>Arthropoda</taxon>
        <taxon>Chelicerata</taxon>
        <taxon>Arachnida</taxon>
        <taxon>Acari</taxon>
        <taxon>Parasitiformes</taxon>
        <taxon>Mesostigmata</taxon>
        <taxon>Gamasina</taxon>
        <taxon>Dermanyssoidea</taxon>
        <taxon>Laelapidae</taxon>
        <taxon>Tropilaelaps</taxon>
    </lineage>
</organism>
<accession>A0A1V9XEU8</accession>
<feature type="compositionally biased region" description="Polar residues" evidence="9">
    <location>
        <begin position="147"/>
        <end position="194"/>
    </location>
</feature>
<feature type="region of interest" description="Disordered" evidence="9">
    <location>
        <begin position="1255"/>
        <end position="1309"/>
    </location>
</feature>
<gene>
    <name evidence="12" type="ORF">BIW11_10724</name>
</gene>
<dbReference type="SMART" id="SM00490">
    <property type="entry name" value="HELICc"/>
    <property type="match status" value="1"/>
</dbReference>
<evidence type="ECO:0000256" key="2">
    <source>
        <dbReference type="ARBA" id="ARBA00007025"/>
    </source>
</evidence>
<feature type="domain" description="Helicase ATP-binding" evidence="10">
    <location>
        <begin position="899"/>
        <end position="1116"/>
    </location>
</feature>
<feature type="region of interest" description="Disordered" evidence="9">
    <location>
        <begin position="725"/>
        <end position="778"/>
    </location>
</feature>